<evidence type="ECO:0000256" key="1">
    <source>
        <dbReference type="SAM" id="Phobius"/>
    </source>
</evidence>
<dbReference type="RefSeq" id="WP_058514773.1">
    <property type="nucleotide sequence ID" value="NZ_CAAAIH010000019.1"/>
</dbReference>
<dbReference type="Proteomes" id="UP000054703">
    <property type="component" value="Unassembled WGS sequence"/>
</dbReference>
<keyword evidence="1" id="KW-0472">Membrane</keyword>
<protein>
    <submittedName>
        <fullName evidence="2">Uncharacterized protein</fullName>
    </submittedName>
</protein>
<keyword evidence="3" id="KW-1185">Reference proteome</keyword>
<feature type="transmembrane region" description="Helical" evidence="1">
    <location>
        <begin position="123"/>
        <end position="149"/>
    </location>
</feature>
<proteinExistence type="predicted"/>
<dbReference type="STRING" id="45074.Lsan_2724"/>
<keyword evidence="1" id="KW-1133">Transmembrane helix</keyword>
<sequence length="203" mass="20988">MQAKRETFPELSFKELIALSGVAAFSENEIEKKDAQRLLAAYAAEKKKDAPGFFTPYRSLKDFGGNLVAPIVTPVALGLIAGVTAIGAALATITIAGSLLFAAGAGVAGLFNRNAKETAKDALMVAALSGVVAVACTVITAALAVIAAVSTPLLIASIFTRGGASIVSAVSDCFSRCFPKSEAPKHDEVDEILVEDQPVFNMN</sequence>
<dbReference type="OrthoDB" id="5653961at2"/>
<dbReference type="EMBL" id="LNYU01000081">
    <property type="protein sequence ID" value="KTD56564.1"/>
    <property type="molecule type" value="Genomic_DNA"/>
</dbReference>
<dbReference type="AlphaFoldDB" id="A0A0W0YIV2"/>
<name>A0A0W0YIV2_9GAMM</name>
<reference evidence="2 3" key="1">
    <citation type="submission" date="2015-11" db="EMBL/GenBank/DDBJ databases">
        <title>Genomic analysis of 38 Legionella species identifies large and diverse effector repertoires.</title>
        <authorList>
            <person name="Burstein D."/>
            <person name="Amaro F."/>
            <person name="Zusman T."/>
            <person name="Lifshitz Z."/>
            <person name="Cohen O."/>
            <person name="Gilbert J.A."/>
            <person name="Pupko T."/>
            <person name="Shuman H.A."/>
            <person name="Segal G."/>
        </authorList>
    </citation>
    <scope>NUCLEOTIDE SEQUENCE [LARGE SCALE GENOMIC DNA]</scope>
    <source>
        <strain evidence="2 3">SC-63-C7</strain>
    </source>
</reference>
<accession>A0A0W0YIV2</accession>
<dbReference type="PATRIC" id="fig|45074.5.peg.2932"/>
<evidence type="ECO:0000313" key="3">
    <source>
        <dbReference type="Proteomes" id="UP000054703"/>
    </source>
</evidence>
<gene>
    <name evidence="2" type="ORF">Lsan_2724</name>
</gene>
<feature type="transmembrane region" description="Helical" evidence="1">
    <location>
        <begin position="93"/>
        <end position="111"/>
    </location>
</feature>
<comment type="caution">
    <text evidence="2">The sequence shown here is derived from an EMBL/GenBank/DDBJ whole genome shotgun (WGS) entry which is preliminary data.</text>
</comment>
<feature type="transmembrane region" description="Helical" evidence="1">
    <location>
        <begin position="67"/>
        <end position="87"/>
    </location>
</feature>
<organism evidence="2 3">
    <name type="scientific">Legionella santicrucis</name>
    <dbReference type="NCBI Taxonomy" id="45074"/>
    <lineage>
        <taxon>Bacteria</taxon>
        <taxon>Pseudomonadati</taxon>
        <taxon>Pseudomonadota</taxon>
        <taxon>Gammaproteobacteria</taxon>
        <taxon>Legionellales</taxon>
        <taxon>Legionellaceae</taxon>
        <taxon>Legionella</taxon>
    </lineage>
</organism>
<evidence type="ECO:0000313" key="2">
    <source>
        <dbReference type="EMBL" id="KTD56564.1"/>
    </source>
</evidence>
<keyword evidence="1" id="KW-0812">Transmembrane</keyword>